<dbReference type="PROSITE" id="PS50088">
    <property type="entry name" value="ANK_REPEAT"/>
    <property type="match status" value="1"/>
</dbReference>
<keyword evidence="2 3" id="KW-0040">ANK repeat</keyword>
<dbReference type="PROSITE" id="PS50297">
    <property type="entry name" value="ANK_REP_REGION"/>
    <property type="match status" value="1"/>
</dbReference>
<gene>
    <name evidence="4" type="ORF">GCM10009768_31350</name>
</gene>
<dbReference type="InterPro" id="IPR036770">
    <property type="entry name" value="Ankyrin_rpt-contain_sf"/>
</dbReference>
<accession>A0ABP4Y369</accession>
<protein>
    <submittedName>
        <fullName evidence="4">Ankyrin repeat domain-containing protein</fullName>
    </submittedName>
</protein>
<name>A0ABP4Y369_9MICO</name>
<dbReference type="RefSeq" id="WP_344033570.1">
    <property type="nucleotide sequence ID" value="NZ_BAAAOB010000006.1"/>
</dbReference>
<feature type="repeat" description="ANK" evidence="3">
    <location>
        <begin position="103"/>
        <end position="135"/>
    </location>
</feature>
<evidence type="ECO:0000313" key="4">
    <source>
        <dbReference type="EMBL" id="GAA1800119.1"/>
    </source>
</evidence>
<organism evidence="4 5">
    <name type="scientific">Leucobacter iarius</name>
    <dbReference type="NCBI Taxonomy" id="333963"/>
    <lineage>
        <taxon>Bacteria</taxon>
        <taxon>Bacillati</taxon>
        <taxon>Actinomycetota</taxon>
        <taxon>Actinomycetes</taxon>
        <taxon>Micrococcales</taxon>
        <taxon>Microbacteriaceae</taxon>
        <taxon>Leucobacter</taxon>
    </lineage>
</organism>
<dbReference type="PANTHER" id="PTHR24171">
    <property type="entry name" value="ANKYRIN REPEAT DOMAIN-CONTAINING PROTEIN 39-RELATED"/>
    <property type="match status" value="1"/>
</dbReference>
<keyword evidence="5" id="KW-1185">Reference proteome</keyword>
<sequence length="352" mass="38428">MAKRKTLPKDFDEQLSSTPLDDLKAIFDKTLLDARGGYGKHTAIGFVDCPDELIAWLAEQGLDVDAADTYDRSPLWERASLGRDAQIPLLLSLGADIERTDRYGDTPLHAAAGNQRAATVRMLLGHGADPRRLNESDEDPLLNGLHRTQNIGIPAMAEVARLLLDAGAEPSDEARAQVTRIGTGFEFHRAGFNRDFLPEVDAGLTALYELFGVEPVPRRAMHDGVSPITVPAGAWQDQHQALWELLVPSSGPAQTAQGEVVRITGRIAREILDNGSPNWDRQFKRMLAAVPEHLVTGIPVEASEAEEASRLAHALRGGNDNGKRVDRLTELAVSWVARNPKPIPLGEVGYDR</sequence>
<dbReference type="PANTHER" id="PTHR24171:SF8">
    <property type="entry name" value="BRCA1-ASSOCIATED RING DOMAIN PROTEIN 1"/>
    <property type="match status" value="1"/>
</dbReference>
<dbReference type="InterPro" id="IPR002110">
    <property type="entry name" value="Ankyrin_rpt"/>
</dbReference>
<comment type="caution">
    <text evidence="4">The sequence shown here is derived from an EMBL/GenBank/DDBJ whole genome shotgun (WGS) entry which is preliminary data.</text>
</comment>
<dbReference type="Gene3D" id="1.25.40.20">
    <property type="entry name" value="Ankyrin repeat-containing domain"/>
    <property type="match status" value="1"/>
</dbReference>
<dbReference type="Pfam" id="PF12796">
    <property type="entry name" value="Ank_2"/>
    <property type="match status" value="1"/>
</dbReference>
<evidence type="ECO:0000313" key="5">
    <source>
        <dbReference type="Proteomes" id="UP001500851"/>
    </source>
</evidence>
<keyword evidence="1" id="KW-0677">Repeat</keyword>
<dbReference type="Proteomes" id="UP001500851">
    <property type="component" value="Unassembled WGS sequence"/>
</dbReference>
<proteinExistence type="predicted"/>
<evidence type="ECO:0000256" key="3">
    <source>
        <dbReference type="PROSITE-ProRule" id="PRU00023"/>
    </source>
</evidence>
<dbReference type="EMBL" id="BAAAOB010000006">
    <property type="protein sequence ID" value="GAA1800119.1"/>
    <property type="molecule type" value="Genomic_DNA"/>
</dbReference>
<evidence type="ECO:0000256" key="2">
    <source>
        <dbReference type="ARBA" id="ARBA00023043"/>
    </source>
</evidence>
<dbReference type="SUPFAM" id="SSF48403">
    <property type="entry name" value="Ankyrin repeat"/>
    <property type="match status" value="1"/>
</dbReference>
<reference evidence="5" key="1">
    <citation type="journal article" date="2019" name="Int. J. Syst. Evol. Microbiol.">
        <title>The Global Catalogue of Microorganisms (GCM) 10K type strain sequencing project: providing services to taxonomists for standard genome sequencing and annotation.</title>
        <authorList>
            <consortium name="The Broad Institute Genomics Platform"/>
            <consortium name="The Broad Institute Genome Sequencing Center for Infectious Disease"/>
            <person name="Wu L."/>
            <person name="Ma J."/>
        </authorList>
    </citation>
    <scope>NUCLEOTIDE SEQUENCE [LARGE SCALE GENOMIC DNA]</scope>
    <source>
        <strain evidence="5">JCM 14736</strain>
    </source>
</reference>
<evidence type="ECO:0000256" key="1">
    <source>
        <dbReference type="ARBA" id="ARBA00022737"/>
    </source>
</evidence>
<dbReference type="SMART" id="SM00248">
    <property type="entry name" value="ANK"/>
    <property type="match status" value="2"/>
</dbReference>